<evidence type="ECO:0000256" key="4">
    <source>
        <dbReference type="ARBA" id="ARBA00022989"/>
    </source>
</evidence>
<reference evidence="8 13" key="2">
    <citation type="submission" date="2020-06" db="EMBL/GenBank/DDBJ databases">
        <title>Crossreactivity between MHC class I-restricted antigens from cancer cells and an enterococcal bacteriophage.</title>
        <authorList>
            <person name="Fluckiger A."/>
            <person name="Daillere R."/>
            <person name="Sassi M."/>
            <person name="Cattoir V."/>
            <person name="Kroemer G."/>
            <person name="Zitvogel L."/>
        </authorList>
    </citation>
    <scope>NUCLEOTIDE SEQUENCE [LARGE SCALE GENOMIC DNA]</scope>
    <source>
        <strain evidence="8 13">EG4</strain>
    </source>
</reference>
<feature type="domain" description="Cardiolipin synthase N-terminal" evidence="7">
    <location>
        <begin position="27"/>
        <end position="68"/>
    </location>
</feature>
<name>A0A2A4DIF1_ENTGA</name>
<dbReference type="GO" id="GO:0005886">
    <property type="term" value="C:plasma membrane"/>
    <property type="evidence" value="ECO:0007669"/>
    <property type="project" value="UniProtKB-SubCell"/>
</dbReference>
<evidence type="ECO:0000313" key="10">
    <source>
        <dbReference type="EMBL" id="MDT2688767.1"/>
    </source>
</evidence>
<keyword evidence="2" id="KW-1003">Cell membrane</keyword>
<dbReference type="Pfam" id="PF13396">
    <property type="entry name" value="PLDc_N"/>
    <property type="match status" value="1"/>
</dbReference>
<comment type="subcellular location">
    <subcellularLocation>
        <location evidence="1">Cell membrane</location>
        <topology evidence="1">Multi-pass membrane protein</topology>
    </subcellularLocation>
</comment>
<dbReference type="EMBL" id="JABXJK010000078">
    <property type="protein sequence ID" value="MBA0974071.1"/>
    <property type="molecule type" value="Genomic_DNA"/>
</dbReference>
<evidence type="ECO:0000256" key="1">
    <source>
        <dbReference type="ARBA" id="ARBA00004651"/>
    </source>
</evidence>
<dbReference type="EMBL" id="JARPZN010000001">
    <property type="protein sequence ID" value="MDT2688767.1"/>
    <property type="molecule type" value="Genomic_DNA"/>
</dbReference>
<accession>A0A2A4DIF1</accession>
<evidence type="ECO:0000313" key="8">
    <source>
        <dbReference type="EMBL" id="MBA0974071.1"/>
    </source>
</evidence>
<proteinExistence type="predicted"/>
<reference evidence="9 14" key="4">
    <citation type="submission" date="2023-06" db="EMBL/GenBank/DDBJ databases">
        <title>Acute promotion of culturable opportunistic pathogens and persistent increase of antibiotic resistance following antibiotic exposure in mouse gut microbiota.</title>
        <authorList>
            <person name="Li L."/>
            <person name="Wang B."/>
            <person name="Sun Y."/>
            <person name="Wang M."/>
            <person name="Xu H."/>
        </authorList>
    </citation>
    <scope>NUCLEOTIDE SEQUENCE [LARGE SCALE GENOMIC DNA]</scope>
    <source>
        <strain evidence="9 14">CRI2_2</strain>
    </source>
</reference>
<evidence type="ECO:0000313" key="14">
    <source>
        <dbReference type="Proteomes" id="UP001241571"/>
    </source>
</evidence>
<keyword evidence="5 6" id="KW-0472">Membrane</keyword>
<dbReference type="EMBL" id="WVTI01000006">
    <property type="protein sequence ID" value="MXS26171.1"/>
    <property type="molecule type" value="Genomic_DNA"/>
</dbReference>
<evidence type="ECO:0000259" key="7">
    <source>
        <dbReference type="Pfam" id="PF13396"/>
    </source>
</evidence>
<reference evidence="11 12" key="1">
    <citation type="submission" date="2019-04" db="EMBL/GenBank/DDBJ databases">
        <title>Step-wise assembly of the neonatal virome modulated by breast feeding.</title>
        <authorList>
            <person name="Liang G."/>
            <person name="Bushman F."/>
        </authorList>
    </citation>
    <scope>NUCLEOTIDE SEQUENCE [LARGE SCALE GENOMIC DNA]</scope>
    <source>
        <strain evidence="11 12">E3404</strain>
    </source>
</reference>
<feature type="transmembrane region" description="Helical" evidence="6">
    <location>
        <begin position="48"/>
        <end position="67"/>
    </location>
</feature>
<reference evidence="10" key="3">
    <citation type="submission" date="2023-03" db="EMBL/GenBank/DDBJ databases">
        <authorList>
            <person name="Shen W."/>
            <person name="Cai J."/>
        </authorList>
    </citation>
    <scope>NUCLEOTIDE SEQUENCE</scope>
    <source>
        <strain evidence="10">K69-2</strain>
    </source>
</reference>
<evidence type="ECO:0000256" key="6">
    <source>
        <dbReference type="SAM" id="Phobius"/>
    </source>
</evidence>
<evidence type="ECO:0000256" key="3">
    <source>
        <dbReference type="ARBA" id="ARBA00022692"/>
    </source>
</evidence>
<dbReference type="Proteomes" id="UP000571857">
    <property type="component" value="Unassembled WGS sequence"/>
</dbReference>
<dbReference type="RefSeq" id="WP_003126159.1">
    <property type="nucleotide sequence ID" value="NZ_BSYC01000001.1"/>
</dbReference>
<comment type="caution">
    <text evidence="9">The sequence shown here is derived from an EMBL/GenBank/DDBJ whole genome shotgun (WGS) entry which is preliminary data.</text>
</comment>
<evidence type="ECO:0000313" key="13">
    <source>
        <dbReference type="Proteomes" id="UP000571857"/>
    </source>
</evidence>
<protein>
    <submittedName>
        <fullName evidence="9">PLD nuclease N-terminal domain-containing protein</fullName>
    </submittedName>
    <submittedName>
        <fullName evidence="8">PLDc_N domain-containing protein</fullName>
    </submittedName>
</protein>
<organism evidence="9 14">
    <name type="scientific">Enterococcus gallinarum</name>
    <dbReference type="NCBI Taxonomy" id="1353"/>
    <lineage>
        <taxon>Bacteria</taxon>
        <taxon>Bacillati</taxon>
        <taxon>Bacillota</taxon>
        <taxon>Bacilli</taxon>
        <taxon>Lactobacillales</taxon>
        <taxon>Enterococcaceae</taxon>
        <taxon>Enterococcus</taxon>
    </lineage>
</organism>
<dbReference type="Proteomes" id="UP001241571">
    <property type="component" value="Unassembled WGS sequence"/>
</dbReference>
<keyword evidence="3 6" id="KW-0812">Transmembrane</keyword>
<evidence type="ECO:0000256" key="2">
    <source>
        <dbReference type="ARBA" id="ARBA00022475"/>
    </source>
</evidence>
<feature type="transmembrane region" description="Helical" evidence="6">
    <location>
        <begin position="16"/>
        <end position="36"/>
    </location>
</feature>
<dbReference type="Proteomes" id="UP000439965">
    <property type="component" value="Unassembled WGS sequence"/>
</dbReference>
<evidence type="ECO:0000256" key="5">
    <source>
        <dbReference type="ARBA" id="ARBA00023136"/>
    </source>
</evidence>
<keyword evidence="4 6" id="KW-1133">Transmembrane helix</keyword>
<sequence>MMTTSIPENIGDYLPILIPLALLQFGLILVAVLDIVKQKHFKFGNRTLWILVSCLISIIGPILYFTFGKGEKE</sequence>
<dbReference type="InterPro" id="IPR027379">
    <property type="entry name" value="CLS_N"/>
</dbReference>
<evidence type="ECO:0000313" key="9">
    <source>
        <dbReference type="EMBL" id="MDL4934854.1"/>
    </source>
</evidence>
<dbReference type="AlphaFoldDB" id="A0A2A4DIF1"/>
<dbReference type="GeneID" id="93224659"/>
<evidence type="ECO:0000313" key="11">
    <source>
        <dbReference type="EMBL" id="MXS26171.1"/>
    </source>
</evidence>
<evidence type="ECO:0000313" key="12">
    <source>
        <dbReference type="Proteomes" id="UP000439965"/>
    </source>
</evidence>
<gene>
    <name evidence="11" type="ORF">GTI89_08880</name>
    <name evidence="8" type="ORF">HWH42_15990</name>
    <name evidence="10" type="ORF">P7E30_00930</name>
    <name evidence="9" type="ORF">QRX88_03855</name>
</gene>
<dbReference type="Proteomes" id="UP001183682">
    <property type="component" value="Unassembled WGS sequence"/>
</dbReference>
<dbReference type="EMBL" id="JASUBT010000002">
    <property type="protein sequence ID" value="MDL4934854.1"/>
    <property type="molecule type" value="Genomic_DNA"/>
</dbReference>